<dbReference type="GO" id="GO:0061809">
    <property type="term" value="F:NAD+ nucleosidase activity, cyclic ADP-ribose generating"/>
    <property type="evidence" value="ECO:0007669"/>
    <property type="project" value="UniProtKB-EC"/>
</dbReference>
<comment type="catalytic activity">
    <reaction evidence="4">
        <text>NAD(+) + H2O = ADP-D-ribose + nicotinamide + H(+)</text>
        <dbReference type="Rhea" id="RHEA:16301"/>
        <dbReference type="ChEBI" id="CHEBI:15377"/>
        <dbReference type="ChEBI" id="CHEBI:15378"/>
        <dbReference type="ChEBI" id="CHEBI:17154"/>
        <dbReference type="ChEBI" id="CHEBI:57540"/>
        <dbReference type="ChEBI" id="CHEBI:57967"/>
        <dbReference type="EC" id="3.2.2.6"/>
    </reaction>
    <physiologicalReaction direction="left-to-right" evidence="4">
        <dbReference type="Rhea" id="RHEA:16302"/>
    </physiologicalReaction>
</comment>
<dbReference type="PROSITE" id="PS50104">
    <property type="entry name" value="TIR"/>
    <property type="match status" value="1"/>
</dbReference>
<dbReference type="PANTHER" id="PTHR32009:SF39">
    <property type="entry name" value="TIR DOMAIN-CONTAINING PROTEIN"/>
    <property type="match status" value="1"/>
</dbReference>
<evidence type="ECO:0000313" key="6">
    <source>
        <dbReference type="EMBL" id="KAK9840210.1"/>
    </source>
</evidence>
<dbReference type="EMBL" id="JALJOS010000004">
    <property type="protein sequence ID" value="KAK9840210.1"/>
    <property type="molecule type" value="Genomic_DNA"/>
</dbReference>
<keyword evidence="2" id="KW-0378">Hydrolase</keyword>
<evidence type="ECO:0000259" key="5">
    <source>
        <dbReference type="PROSITE" id="PS50104"/>
    </source>
</evidence>
<accession>A0AAW1S1J1</accession>
<dbReference type="EC" id="3.2.2.6" evidence="1"/>
<protein>
    <recommendedName>
        <fullName evidence="1">ADP-ribosyl cyclase/cyclic ADP-ribose hydrolase</fullName>
        <ecNumber evidence="1">3.2.2.6</ecNumber>
    </recommendedName>
</protein>
<dbReference type="SUPFAM" id="SSF52200">
    <property type="entry name" value="Toll/Interleukin receptor TIR domain"/>
    <property type="match status" value="1"/>
</dbReference>
<keyword evidence="7" id="KW-1185">Reference proteome</keyword>
<dbReference type="InterPro" id="IPR000157">
    <property type="entry name" value="TIR_dom"/>
</dbReference>
<dbReference type="GO" id="GO:0007165">
    <property type="term" value="P:signal transduction"/>
    <property type="evidence" value="ECO:0007669"/>
    <property type="project" value="InterPro"/>
</dbReference>
<organism evidence="6 7">
    <name type="scientific">Apatococcus lobatus</name>
    <dbReference type="NCBI Taxonomy" id="904363"/>
    <lineage>
        <taxon>Eukaryota</taxon>
        <taxon>Viridiplantae</taxon>
        <taxon>Chlorophyta</taxon>
        <taxon>core chlorophytes</taxon>
        <taxon>Trebouxiophyceae</taxon>
        <taxon>Chlorellales</taxon>
        <taxon>Chlorellaceae</taxon>
        <taxon>Apatococcus</taxon>
    </lineage>
</organism>
<gene>
    <name evidence="6" type="ORF">WJX74_005486</name>
</gene>
<feature type="domain" description="TIR" evidence="5">
    <location>
        <begin position="1"/>
        <end position="104"/>
    </location>
</feature>
<dbReference type="Pfam" id="PF13676">
    <property type="entry name" value="TIR_2"/>
    <property type="match status" value="1"/>
</dbReference>
<evidence type="ECO:0000256" key="2">
    <source>
        <dbReference type="ARBA" id="ARBA00022801"/>
    </source>
</evidence>
<evidence type="ECO:0000256" key="4">
    <source>
        <dbReference type="ARBA" id="ARBA00047304"/>
    </source>
</evidence>
<name>A0AAW1S1J1_9CHLO</name>
<dbReference type="PANTHER" id="PTHR32009">
    <property type="entry name" value="TMV RESISTANCE PROTEIN N-LIKE"/>
    <property type="match status" value="1"/>
</dbReference>
<comment type="caution">
    <text evidence="6">The sequence shown here is derived from an EMBL/GenBank/DDBJ whole genome shotgun (WGS) entry which is preliminary data.</text>
</comment>
<proteinExistence type="predicted"/>
<dbReference type="Proteomes" id="UP001438707">
    <property type="component" value="Unassembled WGS sequence"/>
</dbReference>
<evidence type="ECO:0000256" key="3">
    <source>
        <dbReference type="ARBA" id="ARBA00023027"/>
    </source>
</evidence>
<keyword evidence="3" id="KW-0520">NAD</keyword>
<dbReference type="AlphaFoldDB" id="A0AAW1S1J1"/>
<evidence type="ECO:0000256" key="1">
    <source>
        <dbReference type="ARBA" id="ARBA00011982"/>
    </source>
</evidence>
<evidence type="ECO:0000313" key="7">
    <source>
        <dbReference type="Proteomes" id="UP001438707"/>
    </source>
</evidence>
<sequence length="128" mass="14148">MSRPWPGIRSFMDEDSLKPGEQAWETMLAAVRQCCIAIPVLSESYGNSVWCLRELAAMVEAKRHVMPLFLDDNSMARSIDSAGSASGWRQNQMSGFVELLPPMMSGMPALSACLICGCCSNHLKSRYQ</sequence>
<dbReference type="Gene3D" id="3.40.50.10140">
    <property type="entry name" value="Toll/interleukin-1 receptor homology (TIR) domain"/>
    <property type="match status" value="1"/>
</dbReference>
<dbReference type="InterPro" id="IPR035897">
    <property type="entry name" value="Toll_tir_struct_dom_sf"/>
</dbReference>
<reference evidence="6 7" key="1">
    <citation type="journal article" date="2024" name="Nat. Commun.">
        <title>Phylogenomics reveals the evolutionary origins of lichenization in chlorophyte algae.</title>
        <authorList>
            <person name="Puginier C."/>
            <person name="Libourel C."/>
            <person name="Otte J."/>
            <person name="Skaloud P."/>
            <person name="Haon M."/>
            <person name="Grisel S."/>
            <person name="Petersen M."/>
            <person name="Berrin J.G."/>
            <person name="Delaux P.M."/>
            <person name="Dal Grande F."/>
            <person name="Keller J."/>
        </authorList>
    </citation>
    <scope>NUCLEOTIDE SEQUENCE [LARGE SCALE GENOMIC DNA]</scope>
    <source>
        <strain evidence="6 7">SAG 2145</strain>
    </source>
</reference>